<feature type="transmembrane region" description="Helical" evidence="5">
    <location>
        <begin position="241"/>
        <end position="265"/>
    </location>
</feature>
<keyword evidence="7" id="KW-1185">Reference proteome</keyword>
<proteinExistence type="inferred from homology"/>
<comment type="similarity">
    <text evidence="5">Belongs to the 4-toluene sulfonate uptake permease (TSUP) (TC 2.A.102) family.</text>
</comment>
<feature type="transmembrane region" description="Helical" evidence="5">
    <location>
        <begin position="57"/>
        <end position="76"/>
    </location>
</feature>
<feature type="transmembrane region" description="Helical" evidence="5">
    <location>
        <begin position="117"/>
        <end position="140"/>
    </location>
</feature>
<keyword evidence="5" id="KW-1003">Cell membrane</keyword>
<feature type="transmembrane region" description="Helical" evidence="5">
    <location>
        <begin position="327"/>
        <end position="349"/>
    </location>
</feature>
<dbReference type="OrthoDB" id="9779078at2"/>
<dbReference type="EMBL" id="SCFB01000003">
    <property type="protein sequence ID" value="RZI46738.1"/>
    <property type="molecule type" value="Genomic_DNA"/>
</dbReference>
<name>A0A4Q7DK41_9PROT</name>
<keyword evidence="2 5" id="KW-0812">Transmembrane</keyword>
<dbReference type="AlphaFoldDB" id="A0A4Q7DK41"/>
<evidence type="ECO:0000256" key="2">
    <source>
        <dbReference type="ARBA" id="ARBA00022692"/>
    </source>
</evidence>
<feature type="transmembrane region" description="Helical" evidence="5">
    <location>
        <begin position="33"/>
        <end position="51"/>
    </location>
</feature>
<dbReference type="PANTHER" id="PTHR43701">
    <property type="entry name" value="MEMBRANE TRANSPORTER PROTEIN MJ0441-RELATED"/>
    <property type="match status" value="1"/>
</dbReference>
<feature type="transmembrane region" description="Helical" evidence="5">
    <location>
        <begin position="171"/>
        <end position="192"/>
    </location>
</feature>
<dbReference type="PANTHER" id="PTHR43701:SF12">
    <property type="entry name" value="MEMBRANE TRANSPORTER PROTEIN YTNM-RELATED"/>
    <property type="match status" value="1"/>
</dbReference>
<organism evidence="6 7">
    <name type="scientific">Candidatus Finniella inopinata</name>
    <dbReference type="NCBI Taxonomy" id="1696036"/>
    <lineage>
        <taxon>Bacteria</taxon>
        <taxon>Pseudomonadati</taxon>
        <taxon>Pseudomonadota</taxon>
        <taxon>Alphaproteobacteria</taxon>
        <taxon>Holosporales</taxon>
        <taxon>Candidatus Paracaedibacteraceae</taxon>
        <taxon>Candidatus Finniella</taxon>
    </lineage>
</organism>
<feature type="transmembrane region" description="Helical" evidence="5">
    <location>
        <begin position="212"/>
        <end position="234"/>
    </location>
</feature>
<accession>A0A4Q7DK41</accession>
<evidence type="ECO:0000313" key="7">
    <source>
        <dbReference type="Proteomes" id="UP000293550"/>
    </source>
</evidence>
<reference evidence="6 7" key="1">
    <citation type="submission" date="2018-10" db="EMBL/GenBank/DDBJ databases">
        <title>An updated phylogeny of the Alphaproteobacteria reveals that the parasitic Rickettsiales and Holosporales have independent origins.</title>
        <authorList>
            <person name="Munoz-Gomez S.A."/>
            <person name="Hess S."/>
            <person name="Burger G."/>
            <person name="Lang B.F."/>
            <person name="Susko E."/>
            <person name="Slamovits C.H."/>
            <person name="Roger A.J."/>
        </authorList>
    </citation>
    <scope>NUCLEOTIDE SEQUENCE [LARGE SCALE GENOMIC DNA]</scope>
    <source>
        <strain evidence="6">HOLO01</strain>
    </source>
</reference>
<feature type="transmembrane region" description="Helical" evidence="5">
    <location>
        <begin position="83"/>
        <end position="105"/>
    </location>
</feature>
<sequence>MDLNIFFPTAGLSFNALTILAVGLVGGVVSSSLGIGSGVIVTPALLMLIGVPPLVAVTSQMGNAIGVNLMGFLGYWRKRDVDFSLGFYLFLGGILGAFTEIWLLTRLRHSSDNHGMAIVYIVVLGVLATLLSIQSIKALFKPKSVQRSVMMRPWMIYFPFHKIFIRSRTEISILIPILVGLGTGLLTSTLGGGNSLFMMPIISYLIGRVSPVVQGTTLFAAFLITTVVTVIHCFTRMPFDLVLVFMLLIGGTLGSKLGLFISYIFPRQFLGLLGAGVIYLIAAKFALDFCGLTTSKFGSNSCSIPTNIPCVNSSWTVLISDFMNDSLVVYVLSGIFSIILLAIILEKILERVIIHFSK</sequence>
<comment type="caution">
    <text evidence="6">The sequence shown here is derived from an EMBL/GenBank/DDBJ whole genome shotgun (WGS) entry which is preliminary data.</text>
</comment>
<comment type="subcellular location">
    <subcellularLocation>
        <location evidence="5">Cell membrane</location>
        <topology evidence="5">Multi-pass membrane protein</topology>
    </subcellularLocation>
    <subcellularLocation>
        <location evidence="1">Membrane</location>
        <topology evidence="1">Multi-pass membrane protein</topology>
    </subcellularLocation>
</comment>
<feature type="transmembrane region" description="Helical" evidence="5">
    <location>
        <begin position="6"/>
        <end position="26"/>
    </location>
</feature>
<evidence type="ECO:0000256" key="5">
    <source>
        <dbReference type="RuleBase" id="RU363041"/>
    </source>
</evidence>
<dbReference type="InterPro" id="IPR002781">
    <property type="entry name" value="TM_pro_TauE-like"/>
</dbReference>
<protein>
    <recommendedName>
        <fullName evidence="5">Probable membrane transporter protein</fullName>
    </recommendedName>
</protein>
<gene>
    <name evidence="6" type="ORF">EQU50_01760</name>
</gene>
<evidence type="ECO:0000256" key="3">
    <source>
        <dbReference type="ARBA" id="ARBA00022989"/>
    </source>
</evidence>
<dbReference type="Pfam" id="PF01925">
    <property type="entry name" value="TauE"/>
    <property type="match status" value="1"/>
</dbReference>
<evidence type="ECO:0000256" key="1">
    <source>
        <dbReference type="ARBA" id="ARBA00004141"/>
    </source>
</evidence>
<evidence type="ECO:0000256" key="4">
    <source>
        <dbReference type="ARBA" id="ARBA00023136"/>
    </source>
</evidence>
<dbReference type="GO" id="GO:0005886">
    <property type="term" value="C:plasma membrane"/>
    <property type="evidence" value="ECO:0007669"/>
    <property type="project" value="UniProtKB-SubCell"/>
</dbReference>
<evidence type="ECO:0000313" key="6">
    <source>
        <dbReference type="EMBL" id="RZI46738.1"/>
    </source>
</evidence>
<dbReference type="InterPro" id="IPR051598">
    <property type="entry name" value="TSUP/Inactive_protease-like"/>
</dbReference>
<dbReference type="RefSeq" id="WP_130153447.1">
    <property type="nucleotide sequence ID" value="NZ_SCFB01000003.1"/>
</dbReference>
<keyword evidence="3 5" id="KW-1133">Transmembrane helix</keyword>
<keyword evidence="4 5" id="KW-0472">Membrane</keyword>
<dbReference type="Proteomes" id="UP000293550">
    <property type="component" value="Unassembled WGS sequence"/>
</dbReference>